<name>A0A381QMK2_9ZZZZ</name>
<dbReference type="InterPro" id="IPR050266">
    <property type="entry name" value="AB_hydrolase_sf"/>
</dbReference>
<dbReference type="PRINTS" id="PR00111">
    <property type="entry name" value="ABHYDROLASE"/>
</dbReference>
<dbReference type="InterPro" id="IPR029058">
    <property type="entry name" value="AB_hydrolase_fold"/>
</dbReference>
<evidence type="ECO:0000259" key="1">
    <source>
        <dbReference type="Pfam" id="PF12697"/>
    </source>
</evidence>
<feature type="domain" description="AB hydrolase-1" evidence="1">
    <location>
        <begin position="21"/>
        <end position="250"/>
    </location>
</feature>
<dbReference type="Gene3D" id="3.40.50.1820">
    <property type="entry name" value="alpha/beta hydrolase"/>
    <property type="match status" value="1"/>
</dbReference>
<dbReference type="Pfam" id="PF12697">
    <property type="entry name" value="Abhydrolase_6"/>
    <property type="match status" value="1"/>
</dbReference>
<dbReference type="GO" id="GO:0046464">
    <property type="term" value="P:acylglycerol catabolic process"/>
    <property type="evidence" value="ECO:0007669"/>
    <property type="project" value="TreeGrafter"/>
</dbReference>
<organism evidence="2">
    <name type="scientific">marine metagenome</name>
    <dbReference type="NCBI Taxonomy" id="408172"/>
    <lineage>
        <taxon>unclassified sequences</taxon>
        <taxon>metagenomes</taxon>
        <taxon>ecological metagenomes</taxon>
    </lineage>
</organism>
<dbReference type="EMBL" id="UINC01001420">
    <property type="protein sequence ID" value="SUZ80270.1"/>
    <property type="molecule type" value="Genomic_DNA"/>
</dbReference>
<dbReference type="AlphaFoldDB" id="A0A381QMK2"/>
<reference evidence="2" key="1">
    <citation type="submission" date="2018-05" db="EMBL/GenBank/DDBJ databases">
        <authorList>
            <person name="Lanie J.A."/>
            <person name="Ng W.-L."/>
            <person name="Kazmierczak K.M."/>
            <person name="Andrzejewski T.M."/>
            <person name="Davidsen T.M."/>
            <person name="Wayne K.J."/>
            <person name="Tettelin H."/>
            <person name="Glass J.I."/>
            <person name="Rusch D."/>
            <person name="Podicherti R."/>
            <person name="Tsui H.-C.T."/>
            <person name="Winkler M.E."/>
        </authorList>
    </citation>
    <scope>NUCLEOTIDE SEQUENCE</scope>
</reference>
<dbReference type="InterPro" id="IPR000073">
    <property type="entry name" value="AB_hydrolase_1"/>
</dbReference>
<dbReference type="GO" id="GO:0047372">
    <property type="term" value="F:monoacylglycerol lipase activity"/>
    <property type="evidence" value="ECO:0007669"/>
    <property type="project" value="TreeGrafter"/>
</dbReference>
<accession>A0A381QMK2</accession>
<dbReference type="PANTHER" id="PTHR43798:SF5">
    <property type="entry name" value="MONOACYLGLYCEROL LIPASE ABHD6"/>
    <property type="match status" value="1"/>
</dbReference>
<proteinExistence type="predicted"/>
<dbReference type="SUPFAM" id="SSF53474">
    <property type="entry name" value="alpha/beta-Hydrolases"/>
    <property type="match status" value="1"/>
</dbReference>
<evidence type="ECO:0000313" key="2">
    <source>
        <dbReference type="EMBL" id="SUZ80270.1"/>
    </source>
</evidence>
<protein>
    <recommendedName>
        <fullName evidence="1">AB hydrolase-1 domain-containing protein</fullName>
    </recommendedName>
</protein>
<gene>
    <name evidence="2" type="ORF">METZ01_LOCUS33124</name>
</gene>
<sequence>MTFDTYGTCYEYLEVPGTIPIVLVHGVGLDQRIWEAMMGDMKGRSTLTYDLLGHGETAEPLGAQSFQPFLAQLHGLLQGLGITETVLAGFSLGGQVAKHFASAHPESVRGLILISTTYQRTTEERSAMSSRLQQAKDGDEQGLETSALQRWFNPEFLAANSAVERQITSRLQNNDPAKFLESYELLSNAEDHPVDYKTLSMPTLVLTGDGDSGSTPRMANEMARAMTNSRAEIVQGAKHLGIIEQHQRFSSAINAFMAETGL</sequence>
<dbReference type="PANTHER" id="PTHR43798">
    <property type="entry name" value="MONOACYLGLYCEROL LIPASE"/>
    <property type="match status" value="1"/>
</dbReference>
<dbReference type="GO" id="GO:0016020">
    <property type="term" value="C:membrane"/>
    <property type="evidence" value="ECO:0007669"/>
    <property type="project" value="TreeGrafter"/>
</dbReference>